<dbReference type="EMBL" id="JBFOLK010000011">
    <property type="protein sequence ID" value="KAL2474379.1"/>
    <property type="molecule type" value="Genomic_DNA"/>
</dbReference>
<evidence type="ECO:0000313" key="2">
    <source>
        <dbReference type="Proteomes" id="UP001604336"/>
    </source>
</evidence>
<name>A0ABD1QDT2_9LAMI</name>
<accession>A0ABD1QDT2</accession>
<proteinExistence type="predicted"/>
<dbReference type="Proteomes" id="UP001604336">
    <property type="component" value="Unassembled WGS sequence"/>
</dbReference>
<sequence length="103" mass="12093">MPCLGLVGEDQLEGDSRQLETIKFSTHIPSTSSEVEVYQHERDDIGETVVEEYLDEKDSLRYHQLTRVRVTRSHREPHSFVYELEVAFSYVSFEELVDRESRT</sequence>
<gene>
    <name evidence="1" type="ORF">Adt_35115</name>
</gene>
<comment type="caution">
    <text evidence="1">The sequence shown here is derived from an EMBL/GenBank/DDBJ whole genome shotgun (WGS) entry which is preliminary data.</text>
</comment>
<organism evidence="1 2">
    <name type="scientific">Abeliophyllum distichum</name>
    <dbReference type="NCBI Taxonomy" id="126358"/>
    <lineage>
        <taxon>Eukaryota</taxon>
        <taxon>Viridiplantae</taxon>
        <taxon>Streptophyta</taxon>
        <taxon>Embryophyta</taxon>
        <taxon>Tracheophyta</taxon>
        <taxon>Spermatophyta</taxon>
        <taxon>Magnoliopsida</taxon>
        <taxon>eudicotyledons</taxon>
        <taxon>Gunneridae</taxon>
        <taxon>Pentapetalae</taxon>
        <taxon>asterids</taxon>
        <taxon>lamiids</taxon>
        <taxon>Lamiales</taxon>
        <taxon>Oleaceae</taxon>
        <taxon>Forsythieae</taxon>
        <taxon>Abeliophyllum</taxon>
    </lineage>
</organism>
<keyword evidence="2" id="KW-1185">Reference proteome</keyword>
<evidence type="ECO:0000313" key="1">
    <source>
        <dbReference type="EMBL" id="KAL2474379.1"/>
    </source>
</evidence>
<reference evidence="2" key="1">
    <citation type="submission" date="2024-07" db="EMBL/GenBank/DDBJ databases">
        <title>Two chromosome-level genome assemblies of Korean endemic species Abeliophyllum distichum and Forsythia ovata (Oleaceae).</title>
        <authorList>
            <person name="Jang H."/>
        </authorList>
    </citation>
    <scope>NUCLEOTIDE SEQUENCE [LARGE SCALE GENOMIC DNA]</scope>
</reference>
<protein>
    <submittedName>
        <fullName evidence="1">Uncharacterized protein</fullName>
    </submittedName>
</protein>
<dbReference type="AlphaFoldDB" id="A0ABD1QDT2"/>